<dbReference type="GO" id="GO:0003677">
    <property type="term" value="F:DNA binding"/>
    <property type="evidence" value="ECO:0007669"/>
    <property type="project" value="InterPro"/>
</dbReference>
<dbReference type="Pfam" id="PF13538">
    <property type="entry name" value="UvrD_C_2"/>
    <property type="match status" value="1"/>
</dbReference>
<dbReference type="SMART" id="SM00382">
    <property type="entry name" value="AAA"/>
    <property type="match status" value="1"/>
</dbReference>
<organism evidence="2">
    <name type="scientific">freshwater metagenome</name>
    <dbReference type="NCBI Taxonomy" id="449393"/>
    <lineage>
        <taxon>unclassified sequences</taxon>
        <taxon>metagenomes</taxon>
        <taxon>ecological metagenomes</taxon>
    </lineage>
</organism>
<dbReference type="SUPFAM" id="SSF52540">
    <property type="entry name" value="P-loop containing nucleoside triphosphate hydrolases"/>
    <property type="match status" value="1"/>
</dbReference>
<dbReference type="Pfam" id="PF08378">
    <property type="entry name" value="NERD"/>
    <property type="match status" value="1"/>
</dbReference>
<evidence type="ECO:0000313" key="2">
    <source>
        <dbReference type="EMBL" id="CAB4932148.1"/>
    </source>
</evidence>
<dbReference type="PANTHER" id="PTHR11070">
    <property type="entry name" value="UVRD / RECB / PCRA DNA HELICASE FAMILY MEMBER"/>
    <property type="match status" value="1"/>
</dbReference>
<dbReference type="GO" id="GO:0005524">
    <property type="term" value="F:ATP binding"/>
    <property type="evidence" value="ECO:0007669"/>
    <property type="project" value="InterPro"/>
</dbReference>
<dbReference type="InterPro" id="IPR011528">
    <property type="entry name" value="NERD"/>
</dbReference>
<proteinExistence type="predicted"/>
<gene>
    <name evidence="2" type="ORF">UFOPK3610_01987</name>
</gene>
<dbReference type="Gene3D" id="3.40.50.300">
    <property type="entry name" value="P-loop containing nucleotide triphosphate hydrolases"/>
    <property type="match status" value="2"/>
</dbReference>
<name>A0A6J7ILP2_9ZZZZ</name>
<accession>A0A6J7ILP2</accession>
<dbReference type="Pfam" id="PF13604">
    <property type="entry name" value="AAA_30"/>
    <property type="match status" value="1"/>
</dbReference>
<dbReference type="AlphaFoldDB" id="A0A6J7ILP2"/>
<protein>
    <submittedName>
        <fullName evidence="2">Unannotated protein</fullName>
    </submittedName>
</protein>
<evidence type="ECO:0000259" key="1">
    <source>
        <dbReference type="SMART" id="SM00382"/>
    </source>
</evidence>
<dbReference type="InterPro" id="IPR003593">
    <property type="entry name" value="AAA+_ATPase"/>
</dbReference>
<dbReference type="InterPro" id="IPR027417">
    <property type="entry name" value="P-loop_NTPase"/>
</dbReference>
<feature type="domain" description="AAA+ ATPase" evidence="1">
    <location>
        <begin position="227"/>
        <end position="479"/>
    </location>
</feature>
<dbReference type="GO" id="GO:0003678">
    <property type="term" value="F:DNA helicase activity"/>
    <property type="evidence" value="ECO:0007669"/>
    <property type="project" value="InterPro"/>
</dbReference>
<dbReference type="CDD" id="cd01120">
    <property type="entry name" value="RecA-like_superfamily"/>
    <property type="match status" value="1"/>
</dbReference>
<dbReference type="InterPro" id="IPR000212">
    <property type="entry name" value="DNA_helicase_UvrD/REP"/>
</dbReference>
<dbReference type="InterPro" id="IPR027785">
    <property type="entry name" value="UvrD-like_helicase_C"/>
</dbReference>
<sequence length="554" mass="62584">MSTAQLRGLAIPEDPTPDLNESERYVWRKLREQLRDGDVLLTSRRFTDSENGDVEIDLLVLMPDVGAAVIEVKGGVVSYENGEYFTRSGSRYERRIHPIRQARGGKHALRAYLNRQPTWSMGLLRTEWLCVFPYTKLEGDLGPEGRREQLIGEGELDDALGRVYDVLQSCPDPNPVPAHPAWVDRVIDLLEGRPDPEADVARFSAMREDAVDRLTRDQARVCDMFADNQNLEIVGPAGSGKSWIAMELAHRWAKEGKRVAYLTYGGGMAESVRRSGLADVTYIGTFHGLGREWEVEQPAGADQDQWVREMPERMSAAARVLPQHERFDAYVVDEAQDFADAWWDVLFLAARDRDELRLAVFRDDAQEVFPGRRGHPDMPLAKVRLRENLRNAREIVETFAPLVPDEIKVLGGHGPPVEFLECESGDVFGVADDVALDLIENRGYTRDHIAVLTTKHRHPMQAEARHVHGEKHWDLLWEGDDIFYSTVAGFKGLERPVIVLAVDGFHDDLEPRNVMYTGMSRARDLLIVVGDRNAIKGAVGDKILRRLQRGQKVD</sequence>
<dbReference type="EMBL" id="CAFBMR010000150">
    <property type="protein sequence ID" value="CAB4932148.1"/>
    <property type="molecule type" value="Genomic_DNA"/>
</dbReference>
<reference evidence="2" key="1">
    <citation type="submission" date="2020-05" db="EMBL/GenBank/DDBJ databases">
        <authorList>
            <person name="Chiriac C."/>
            <person name="Salcher M."/>
            <person name="Ghai R."/>
            <person name="Kavagutti S V."/>
        </authorList>
    </citation>
    <scope>NUCLEOTIDE SEQUENCE</scope>
</reference>